<dbReference type="Pfam" id="PF18962">
    <property type="entry name" value="Por_Secre_tail"/>
    <property type="match status" value="1"/>
</dbReference>
<organism evidence="2 3">
    <name type="scientific">Hymenobacter antarcticus</name>
    <dbReference type="NCBI Taxonomy" id="486270"/>
    <lineage>
        <taxon>Bacteria</taxon>
        <taxon>Pseudomonadati</taxon>
        <taxon>Bacteroidota</taxon>
        <taxon>Cytophagia</taxon>
        <taxon>Cytophagales</taxon>
        <taxon>Hymenobacteraceae</taxon>
        <taxon>Hymenobacter</taxon>
    </lineage>
</organism>
<accession>A0ABP7P691</accession>
<dbReference type="CDD" id="cd15482">
    <property type="entry name" value="Sialidase_non-viral"/>
    <property type="match status" value="1"/>
</dbReference>
<evidence type="ECO:0000313" key="3">
    <source>
        <dbReference type="Proteomes" id="UP001501556"/>
    </source>
</evidence>
<dbReference type="NCBIfam" id="TIGR04183">
    <property type="entry name" value="Por_Secre_tail"/>
    <property type="match status" value="1"/>
</dbReference>
<keyword evidence="3" id="KW-1185">Reference proteome</keyword>
<dbReference type="Gene3D" id="2.130.10.10">
    <property type="entry name" value="YVTN repeat-like/Quinoprotein amine dehydrogenase"/>
    <property type="match status" value="2"/>
</dbReference>
<protein>
    <recommendedName>
        <fullName evidence="1">Secretion system C-terminal sorting domain-containing protein</fullName>
    </recommendedName>
</protein>
<comment type="caution">
    <text evidence="2">The sequence shown here is derived from an EMBL/GenBank/DDBJ whole genome shotgun (WGS) entry which is preliminary data.</text>
</comment>
<dbReference type="EMBL" id="BAABDI010000002">
    <property type="protein sequence ID" value="GAA3959981.1"/>
    <property type="molecule type" value="Genomic_DNA"/>
</dbReference>
<evidence type="ECO:0000259" key="1">
    <source>
        <dbReference type="Pfam" id="PF18962"/>
    </source>
</evidence>
<dbReference type="Proteomes" id="UP001501556">
    <property type="component" value="Unassembled WGS sequence"/>
</dbReference>
<sequence length="480" mass="49348">MGLLGYASSVNAQTTPNLGPWVLVNTVNPGSFAPGYLVRDMKTVSPTVAWAVAEENTPAGVSNAFFVTNEATGTQFDFGAINAANGAQNFQTGNISPVGVAGTPAAATTAVAATYPAGAGGEILRTTNAGISWTKVTTASQFIGNLGGFCNFVHMFDALEGVSLGDPTNGSFEILRTTDGGVTWTRLPAASSPAPLTDEYGLARSFFARGNTIWAGMGSSNDANRVRIFKSTNRGLTWTASAVTTLLGSTSRLAFKDDLNGIAYNVKVVAGAVSEVNVIRTSDGGATWSPITPINTATGSFFRYDIDAVNGRYYSVGVRYPNATPAVAADFGTSSSTDGINWTNINTSQGFFAFDLIANGTTNAQGYAGAATDATGSGGIYKAASVITATKDAALQSTLSVYPNPSATGAFTVDLGSTLQAGAQLTVVDALGRQVKAQTLNATAIGSKKLNLDLSSEKSGVYTLQIRTAAGIATQKLVVE</sequence>
<dbReference type="InterPro" id="IPR026444">
    <property type="entry name" value="Secre_tail"/>
</dbReference>
<dbReference type="SUPFAM" id="SSF110296">
    <property type="entry name" value="Oligoxyloglucan reducing end-specific cellobiohydrolase"/>
    <property type="match status" value="1"/>
</dbReference>
<feature type="domain" description="Secretion system C-terminal sorting" evidence="1">
    <location>
        <begin position="401"/>
        <end position="479"/>
    </location>
</feature>
<reference evidence="3" key="1">
    <citation type="journal article" date="2019" name="Int. J. Syst. Evol. Microbiol.">
        <title>The Global Catalogue of Microorganisms (GCM) 10K type strain sequencing project: providing services to taxonomists for standard genome sequencing and annotation.</title>
        <authorList>
            <consortium name="The Broad Institute Genomics Platform"/>
            <consortium name="The Broad Institute Genome Sequencing Center for Infectious Disease"/>
            <person name="Wu L."/>
            <person name="Ma J."/>
        </authorList>
    </citation>
    <scope>NUCLEOTIDE SEQUENCE [LARGE SCALE GENOMIC DNA]</scope>
    <source>
        <strain evidence="3">JCM 17217</strain>
    </source>
</reference>
<proteinExistence type="predicted"/>
<dbReference type="InterPro" id="IPR015943">
    <property type="entry name" value="WD40/YVTN_repeat-like_dom_sf"/>
</dbReference>
<evidence type="ECO:0000313" key="2">
    <source>
        <dbReference type="EMBL" id="GAA3959981.1"/>
    </source>
</evidence>
<name>A0ABP7P691_9BACT</name>
<gene>
    <name evidence="2" type="ORF">GCM10022407_03750</name>
</gene>